<evidence type="ECO:0000256" key="8">
    <source>
        <dbReference type="ARBA" id="ARBA00023136"/>
    </source>
</evidence>
<evidence type="ECO:0000256" key="9">
    <source>
        <dbReference type="ARBA" id="ARBA00023237"/>
    </source>
</evidence>
<dbReference type="InterPro" id="IPR050286">
    <property type="entry name" value="G_neg_Bact_CarbUptk_Porin"/>
</dbReference>
<evidence type="ECO:0000256" key="5">
    <source>
        <dbReference type="ARBA" id="ARBA00022692"/>
    </source>
</evidence>
<keyword evidence="8" id="KW-0472">Membrane</keyword>
<evidence type="ECO:0000256" key="1">
    <source>
        <dbReference type="ARBA" id="ARBA00004571"/>
    </source>
</evidence>
<dbReference type="EMBL" id="FUXX01000044">
    <property type="protein sequence ID" value="SKA67837.1"/>
    <property type="molecule type" value="Genomic_DNA"/>
</dbReference>
<dbReference type="Pfam" id="PF02264">
    <property type="entry name" value="LamB"/>
    <property type="match status" value="1"/>
</dbReference>
<dbReference type="PANTHER" id="PTHR38762">
    <property type="entry name" value="CRYPTIC OUTER MEMBRANE PORIN BGLH-RELATED"/>
    <property type="match status" value="1"/>
</dbReference>
<evidence type="ECO:0000256" key="7">
    <source>
        <dbReference type="ARBA" id="ARBA00023114"/>
    </source>
</evidence>
<keyword evidence="12" id="KW-1185">Reference proteome</keyword>
<organism evidence="11 12">
    <name type="scientific">Succinivibrio dextrinosolvens DSM 3072</name>
    <dbReference type="NCBI Taxonomy" id="1123324"/>
    <lineage>
        <taxon>Bacteria</taxon>
        <taxon>Pseudomonadati</taxon>
        <taxon>Pseudomonadota</taxon>
        <taxon>Gammaproteobacteria</taxon>
        <taxon>Aeromonadales</taxon>
        <taxon>Succinivibrionaceae</taxon>
        <taxon>Succinivibrio</taxon>
    </lineage>
</organism>
<keyword evidence="4" id="KW-1134">Transmembrane beta strand</keyword>
<sequence length="442" mass="49414">MKKISLIAAAMFAAVTSMPAAHAEYTPNVNFSGYLRSGIQHGSSAFTAKRFVTQVGRLGNENDTFADLGFGSDVVKVEDTTFSVFAMFGHGEDNDDYDWNKNIAVRQLYVNVNGLIDSDKDANIWIGKRYYKREDTHINDFYYYNVSGTGTGIDTLTVGPGKLNLAWTRTDRDGDDVNYQLKDGYTKEVDSNGNEIKPSKLKVNYFDTRYEFPAWNDATIQLGATYVKPEKDKKGYYKAYTTDKEFGDAINLSIELNQGFAAGWNKSIFQAFLGSTARDANWGSSAKVYGDTGAGYRFINTGDTHITERFGFQHVVNAAYSTGSEYDKDLKTSFDNCKSLSVIVRPFYQLTKMTRLVAEAGAYVEKTKYEDGSHLTKNGKKYTLAYAIAPDASNFWSRPELRFYVSYVHGSNTNDQVGPKTKSGVLDKTSDLMFGAQVEAWW</sequence>
<dbReference type="AlphaFoldDB" id="A0A1T4VSB4"/>
<reference evidence="12" key="1">
    <citation type="submission" date="2017-02" db="EMBL/GenBank/DDBJ databases">
        <authorList>
            <person name="Varghese N."/>
            <person name="Submissions S."/>
        </authorList>
    </citation>
    <scope>NUCLEOTIDE SEQUENCE [LARGE SCALE GENOMIC DNA]</scope>
    <source>
        <strain evidence="12">DSM 3072</strain>
    </source>
</reference>
<dbReference type="SUPFAM" id="SSF56935">
    <property type="entry name" value="Porins"/>
    <property type="match status" value="1"/>
</dbReference>
<evidence type="ECO:0000256" key="4">
    <source>
        <dbReference type="ARBA" id="ARBA00022452"/>
    </source>
</evidence>
<proteinExistence type="inferred from homology"/>
<dbReference type="GO" id="GO:0015774">
    <property type="term" value="P:polysaccharide transport"/>
    <property type="evidence" value="ECO:0007669"/>
    <property type="project" value="TreeGrafter"/>
</dbReference>
<keyword evidence="3" id="KW-0813">Transport</keyword>
<evidence type="ECO:0000256" key="3">
    <source>
        <dbReference type="ARBA" id="ARBA00022448"/>
    </source>
</evidence>
<protein>
    <submittedName>
        <fullName evidence="11">Maltoporin</fullName>
    </submittedName>
</protein>
<keyword evidence="5" id="KW-0812">Transmembrane</keyword>
<keyword evidence="7" id="KW-0626">Porin</keyword>
<dbReference type="InterPro" id="IPR003192">
    <property type="entry name" value="Porin_LamB"/>
</dbReference>
<dbReference type="InterPro" id="IPR036998">
    <property type="entry name" value="Porin_LamB_sf"/>
</dbReference>
<evidence type="ECO:0000256" key="10">
    <source>
        <dbReference type="SAM" id="SignalP"/>
    </source>
</evidence>
<evidence type="ECO:0000256" key="6">
    <source>
        <dbReference type="ARBA" id="ARBA00023065"/>
    </source>
</evidence>
<name>A0A1T4VSB4_9GAMM</name>
<dbReference type="GO" id="GO:0009279">
    <property type="term" value="C:cell outer membrane"/>
    <property type="evidence" value="ECO:0007669"/>
    <property type="project" value="UniProtKB-SubCell"/>
</dbReference>
<comment type="subcellular location">
    <subcellularLocation>
        <location evidence="1">Cell outer membrane</location>
        <topology evidence="1">Multi-pass membrane protein</topology>
    </subcellularLocation>
</comment>
<dbReference type="Proteomes" id="UP000242432">
    <property type="component" value="Unassembled WGS sequence"/>
</dbReference>
<dbReference type="GO" id="GO:0015144">
    <property type="term" value="F:carbohydrate transmembrane transporter activity"/>
    <property type="evidence" value="ECO:0007669"/>
    <property type="project" value="TreeGrafter"/>
</dbReference>
<keyword evidence="6" id="KW-0406">Ion transport</keyword>
<comment type="similarity">
    <text evidence="2">Belongs to the porin LamB (TC 1.B.3) family.</text>
</comment>
<feature type="signal peptide" evidence="10">
    <location>
        <begin position="1"/>
        <end position="23"/>
    </location>
</feature>
<accession>A0A1T4VSB4</accession>
<dbReference type="Gene3D" id="2.40.170.10">
    <property type="entry name" value="Porin, LamB type"/>
    <property type="match status" value="1"/>
</dbReference>
<dbReference type="PANTHER" id="PTHR38762:SF1">
    <property type="entry name" value="CRYPTIC OUTER MEMBRANE PORIN BGLH-RELATED"/>
    <property type="match status" value="1"/>
</dbReference>
<keyword evidence="9" id="KW-0998">Cell outer membrane</keyword>
<keyword evidence="10" id="KW-0732">Signal</keyword>
<dbReference type="RefSeq" id="WP_078929336.1">
    <property type="nucleotide sequence ID" value="NZ_FUXX01000044.1"/>
</dbReference>
<evidence type="ECO:0000256" key="2">
    <source>
        <dbReference type="ARBA" id="ARBA00007055"/>
    </source>
</evidence>
<evidence type="ECO:0000313" key="11">
    <source>
        <dbReference type="EMBL" id="SKA67837.1"/>
    </source>
</evidence>
<gene>
    <name evidence="11" type="ORF">SAMN02745213_01989</name>
</gene>
<dbReference type="GO" id="GO:0006811">
    <property type="term" value="P:monoatomic ion transport"/>
    <property type="evidence" value="ECO:0007669"/>
    <property type="project" value="UniProtKB-KW"/>
</dbReference>
<evidence type="ECO:0000313" key="12">
    <source>
        <dbReference type="Proteomes" id="UP000242432"/>
    </source>
</evidence>
<feature type="chain" id="PRO_5012798060" evidence="10">
    <location>
        <begin position="24"/>
        <end position="442"/>
    </location>
</feature>
<dbReference type="GO" id="GO:0046930">
    <property type="term" value="C:pore complex"/>
    <property type="evidence" value="ECO:0007669"/>
    <property type="project" value="UniProtKB-KW"/>
</dbReference>
<dbReference type="GO" id="GO:0015288">
    <property type="term" value="F:porin activity"/>
    <property type="evidence" value="ECO:0007669"/>
    <property type="project" value="UniProtKB-KW"/>
</dbReference>